<gene>
    <name evidence="3" type="ORF">WL1483_1318</name>
</gene>
<reference evidence="3 4" key="2">
    <citation type="journal article" date="2016" name="Genome Announc.">
        <title>Complete Genome Sequence of the Highly Virulent Aeromonas schubertii Strain WL1483, Isolated from Diseased Snakehead Fish (Channa argus) in China.</title>
        <authorList>
            <person name="Liu L."/>
            <person name="Li N."/>
            <person name="Zhang D."/>
            <person name="Fu X."/>
            <person name="Shi C."/>
            <person name="Lin Q."/>
            <person name="Hao G."/>
        </authorList>
    </citation>
    <scope>NUCLEOTIDE SEQUENCE [LARGE SCALE GENOMIC DNA]</scope>
    <source>
        <strain evidence="3 4">WL1483</strain>
    </source>
</reference>
<evidence type="ECO:0000313" key="3">
    <source>
        <dbReference type="EMBL" id="ALP40737.1"/>
    </source>
</evidence>
<dbReference type="PATRIC" id="fig|652.5.peg.3054"/>
<feature type="coiled-coil region" evidence="1">
    <location>
        <begin position="471"/>
        <end position="600"/>
    </location>
</feature>
<evidence type="ECO:0000313" key="4">
    <source>
        <dbReference type="Proteomes" id="UP000058114"/>
    </source>
</evidence>
<dbReference type="EMBL" id="CP013067">
    <property type="protein sequence ID" value="ALP40737.1"/>
    <property type="molecule type" value="Genomic_DNA"/>
</dbReference>
<feature type="coiled-coil region" evidence="1">
    <location>
        <begin position="855"/>
        <end position="882"/>
    </location>
</feature>
<keyword evidence="3" id="KW-0378">Hydrolase</keyword>
<dbReference type="InterPro" id="IPR038729">
    <property type="entry name" value="Rad50/SbcC_AAA"/>
</dbReference>
<dbReference type="GO" id="GO:0006302">
    <property type="term" value="P:double-strand break repair"/>
    <property type="evidence" value="ECO:0007669"/>
    <property type="project" value="InterPro"/>
</dbReference>
<keyword evidence="1" id="KW-0175">Coiled coil</keyword>
<evidence type="ECO:0000259" key="2">
    <source>
        <dbReference type="Pfam" id="PF13476"/>
    </source>
</evidence>
<dbReference type="AlphaFoldDB" id="A0A0S2SG87"/>
<dbReference type="RefSeq" id="WP_060586958.1">
    <property type="nucleotide sequence ID" value="NZ_CP013067.1"/>
</dbReference>
<evidence type="ECO:0000256" key="1">
    <source>
        <dbReference type="SAM" id="Coils"/>
    </source>
</evidence>
<dbReference type="KEGG" id="asr:WL1483_1318"/>
<dbReference type="Proteomes" id="UP000058114">
    <property type="component" value="Chromosome"/>
</dbReference>
<protein>
    <submittedName>
        <fullName evidence="3">Exonuclease SbcC</fullName>
    </submittedName>
</protein>
<dbReference type="InterPro" id="IPR027417">
    <property type="entry name" value="P-loop_NTPase"/>
</dbReference>
<sequence length="1252" mass="141905">MKILSLSGENLASLTGAFTLDFTRGALGAAGLFAITGNTGAGKSTLLDAICLALYDEMPRFIANRKNVEKIGRAHEDERDKLTANDVKNILSRGHASGFAEVRFRGCDGRTWLARWAVRRARNRAEGRFQAQERSLTDVESGQVFSGSKRELQERIDELVGLSWEQFRRAVILPQGEFAAFLKSDANERSALLERMTGTELYSAISIQTYERAREEQQKLAVINQRLGDVVLMDEESRRQWVSQQVSLTTALRHEQQQQQLMQELCDLHRRIADQLQGCSEGEVALEQALQAHGAAAAEREGFARAEQAQVARADHDELARLTLEVQQQEKQIAELGPELARLEEQARQSALTEQQLLAEKVAAEREWGALQPELKRAQELDTRILEKQQQLQKVRQEGAQEREVQLALEQEWRVQSQQVAQLKEQHRQWSLWLEENRALAPVARQWQPLLTAMQDWAGDAGALQQLLTLRDHKLSALQQLQRQLEQGQQEREYWQREQARLQQQGSELEQQQWESRLARAQEQWQQQSEQLGQLRQLLELADYARSHAEQHARLQRELAELELSLGKLATLGEELAPALERLALQRDEARHALEQSRAIASFEQHRHMLGDGEPCPLCGAKEHPYRQSKPQVAGILGQLALRAQGLEREWEHLNHQYIQCQSERQELERQRLARQQHLPELEARAEQLILRWQQLGGEALQGHPLSLYQSPAEWQGVIHRLLGHGQALEQGLAQSQQQLREARLGQQQLQAVRQQLGQLTEQHQQFDRHWQEADRQRITLEGELKGMGEQESTLRQRLEQGGLRLDEQMGGLPWRQWLGSQQWHEWQQSCEAWLHGQGEWERLAGEIASLTPALSAQEARLQSQRERLHRLERDDKEHEQQCQGLLTSRAACLGGEAIALVERRWQARLQQIGRELEAIQGSARALGERQTELKTRLAHLEQEKQVSSRRKREVLGRWAAHATTLGIAEYDLRRLLAITPDELKSRRAALQGLEDAVGEARTRLAERQRTLALELSKQDRYREHHPELAALSQEALVQRLAMQEARCRELDEQLFACKSALAQAEAAALKAGSLQQEQATQQAVADHWQQLCDLIGQANGAKLRTFAQSLTLERLLLEANAQLGELSPRYRLERVPGTDLALQVVDLDMGDEVRSVDSLSGGESFLVSLALALALSSLSSKQTQVESLFIDEGFGTLDPDSLDLALSCLDSLQASGRQIGVISHVQTLVERIGVQVRVEALGGGESRVLIP</sequence>
<dbReference type="PANTHER" id="PTHR32114:SF2">
    <property type="entry name" value="ABC TRANSPORTER ABCH.3"/>
    <property type="match status" value="1"/>
</dbReference>
<dbReference type="PANTHER" id="PTHR32114">
    <property type="entry name" value="ABC TRANSPORTER ABCH.3"/>
    <property type="match status" value="1"/>
</dbReference>
<reference evidence="4" key="1">
    <citation type="submission" date="2015-10" db="EMBL/GenBank/DDBJ databases">
        <title>Complete Genome Sequence of Aeromonas schubertii strain WL1483.</title>
        <authorList>
            <person name="Liu L."/>
        </authorList>
    </citation>
    <scope>NUCLEOTIDE SEQUENCE [LARGE SCALE GENOMIC DNA]</scope>
    <source>
        <strain evidence="4">WL1483</strain>
    </source>
</reference>
<proteinExistence type="predicted"/>
<dbReference type="GO" id="GO:0016887">
    <property type="term" value="F:ATP hydrolysis activity"/>
    <property type="evidence" value="ECO:0007669"/>
    <property type="project" value="InterPro"/>
</dbReference>
<dbReference type="SUPFAM" id="SSF52540">
    <property type="entry name" value="P-loop containing nucleoside triphosphate hydrolases"/>
    <property type="match status" value="1"/>
</dbReference>
<keyword evidence="3" id="KW-0269">Exonuclease</keyword>
<accession>A0A0S2SG87</accession>
<dbReference type="Pfam" id="PF13476">
    <property type="entry name" value="AAA_23"/>
    <property type="match status" value="1"/>
</dbReference>
<dbReference type="GO" id="GO:0004527">
    <property type="term" value="F:exonuclease activity"/>
    <property type="evidence" value="ECO:0007669"/>
    <property type="project" value="UniProtKB-KW"/>
</dbReference>
<feature type="domain" description="Rad50/SbcC-type AAA" evidence="2">
    <location>
        <begin position="6"/>
        <end position="227"/>
    </location>
</feature>
<name>A0A0S2SG87_9GAMM</name>
<organism evidence="3 4">
    <name type="scientific">Aeromonas schubertii</name>
    <dbReference type="NCBI Taxonomy" id="652"/>
    <lineage>
        <taxon>Bacteria</taxon>
        <taxon>Pseudomonadati</taxon>
        <taxon>Pseudomonadota</taxon>
        <taxon>Gammaproteobacteria</taxon>
        <taxon>Aeromonadales</taxon>
        <taxon>Aeromonadaceae</taxon>
        <taxon>Aeromonas</taxon>
    </lineage>
</organism>
<feature type="coiled-coil region" evidence="1">
    <location>
        <begin position="312"/>
        <end position="398"/>
    </location>
</feature>
<keyword evidence="3" id="KW-0540">Nuclease</keyword>
<dbReference type="Gene3D" id="3.40.50.300">
    <property type="entry name" value="P-loop containing nucleotide triphosphate hydrolases"/>
    <property type="match status" value="2"/>
</dbReference>
<dbReference type="Pfam" id="PF13558">
    <property type="entry name" value="SbcC_Walker_B"/>
    <property type="match status" value="1"/>
</dbReference>